<evidence type="ECO:0000259" key="7">
    <source>
        <dbReference type="PROSITE" id="PS50178"/>
    </source>
</evidence>
<dbReference type="Pfam" id="PF01363">
    <property type="entry name" value="FYVE"/>
    <property type="match status" value="1"/>
</dbReference>
<dbReference type="AlphaFoldDB" id="K5WGA6"/>
<dbReference type="InterPro" id="IPR001841">
    <property type="entry name" value="Znf_RING"/>
</dbReference>
<dbReference type="GO" id="GO:0008270">
    <property type="term" value="F:zinc ion binding"/>
    <property type="evidence" value="ECO:0007669"/>
    <property type="project" value="UniProtKB-KW"/>
</dbReference>
<dbReference type="SUPFAM" id="SSF57903">
    <property type="entry name" value="FYVE/PHD zinc finger"/>
    <property type="match status" value="1"/>
</dbReference>
<dbReference type="InterPro" id="IPR000306">
    <property type="entry name" value="Znf_FYVE"/>
</dbReference>
<dbReference type="Gene3D" id="3.30.40.10">
    <property type="entry name" value="Zinc/RING finger domain, C3HC4 (zinc finger)"/>
    <property type="match status" value="2"/>
</dbReference>
<feature type="domain" description="RING-type" evidence="6">
    <location>
        <begin position="507"/>
        <end position="546"/>
    </location>
</feature>
<name>K5WGA6_PHACS</name>
<keyword evidence="2 4" id="KW-0863">Zinc-finger</keyword>
<dbReference type="HOGENOM" id="CLU_040332_0_0_1"/>
<feature type="domain" description="FYVE-type" evidence="7">
    <location>
        <begin position="19"/>
        <end position="84"/>
    </location>
</feature>
<evidence type="ECO:0000256" key="5">
    <source>
        <dbReference type="SAM" id="MobiDB-lite"/>
    </source>
</evidence>
<feature type="compositionally biased region" description="Low complexity" evidence="5">
    <location>
        <begin position="158"/>
        <end position="178"/>
    </location>
</feature>
<feature type="compositionally biased region" description="Low complexity" evidence="5">
    <location>
        <begin position="461"/>
        <end position="474"/>
    </location>
</feature>
<dbReference type="InterPro" id="IPR017455">
    <property type="entry name" value="Znf_FYVE-rel"/>
</dbReference>
<dbReference type="PROSITE" id="PS50178">
    <property type="entry name" value="ZF_FYVE"/>
    <property type="match status" value="1"/>
</dbReference>
<dbReference type="OrthoDB" id="3045089at2759"/>
<feature type="compositionally biased region" description="Pro residues" evidence="5">
    <location>
        <begin position="206"/>
        <end position="223"/>
    </location>
</feature>
<feature type="compositionally biased region" description="Polar residues" evidence="5">
    <location>
        <begin position="256"/>
        <end position="275"/>
    </location>
</feature>
<dbReference type="RefSeq" id="XP_007393461.1">
    <property type="nucleotide sequence ID" value="XM_007393399.1"/>
</dbReference>
<dbReference type="InterPro" id="IPR051728">
    <property type="entry name" value="RING-FYVE_E3_ubiquitin-ligase"/>
</dbReference>
<accession>K5WGA6</accession>
<evidence type="ECO:0000313" key="9">
    <source>
        <dbReference type="Proteomes" id="UP000008370"/>
    </source>
</evidence>
<dbReference type="InParanoid" id="K5WGA6"/>
<evidence type="ECO:0000256" key="2">
    <source>
        <dbReference type="ARBA" id="ARBA00022771"/>
    </source>
</evidence>
<feature type="compositionally biased region" description="Low complexity" evidence="5">
    <location>
        <begin position="311"/>
        <end position="342"/>
    </location>
</feature>
<dbReference type="Proteomes" id="UP000008370">
    <property type="component" value="Unassembled WGS sequence"/>
</dbReference>
<dbReference type="KEGG" id="pco:PHACADRAFT_182515"/>
<protein>
    <recommendedName>
        <fullName evidence="10">RING-type domain-containing protein</fullName>
    </recommendedName>
</protein>
<feature type="compositionally biased region" description="Pro residues" evidence="5">
    <location>
        <begin position="281"/>
        <end position="290"/>
    </location>
</feature>
<sequence>MASTLSGMPLLSGPPPGPDENENACRKCNKEFNVLFARSRKCNHCGHLYCQSCTDYQALMPRQGGGNAGYDPASVCAYCIENLTITAAGKGQLRKYSLAKLRKYAKDYDINVNGVIEKDDLIDKIIAARTPHGCLPIANERSDRPRGIFTRAMEAMGSSASDSAPQQPQHSSQHSPQQQQPPPYQPRQRTTSHPPSFPRPDLDDQQPPPPPQPNQSAPRPQPQPQRQQQQQRQDYHTHSQTGPGRQQHTYAPPPRSTYSFTYQSRSPPSQSQTLPRSRPQYNPPPGPPPGHSTHNARGASNSGSRTHLNVPPSGSARPRSASAPRTPRSGSPSRGTSPAPTAVPSLGELLAMAPEALSALSISTLKAVLFRNHVSAGMIVEKAELVAKVRALVEDERHERAAARRRMEEEEESEEAREQREMEEVLERSRREHEEYERRRREEQAGEQDDAMQSEEREAAPDTSSAATDSTAPPQAEKEKAKGTTPAGKLSPKAQAMASHLERTGLCVICQDEEANIAIVDCGHLAMCRACSDLVMNSSRECPLCRTRIVTEARLLRIFKA</sequence>
<evidence type="ECO:0000259" key="6">
    <source>
        <dbReference type="PROSITE" id="PS50089"/>
    </source>
</evidence>
<dbReference type="SMART" id="SM00184">
    <property type="entry name" value="RING"/>
    <property type="match status" value="2"/>
</dbReference>
<reference evidence="8 9" key="1">
    <citation type="journal article" date="2012" name="BMC Genomics">
        <title>Comparative genomics of the white-rot fungi, Phanerochaete carnosa and P. chrysosporium, to elucidate the genetic basis of the distinct wood types they colonize.</title>
        <authorList>
            <person name="Suzuki H."/>
            <person name="MacDonald J."/>
            <person name="Syed K."/>
            <person name="Salamov A."/>
            <person name="Hori C."/>
            <person name="Aerts A."/>
            <person name="Henrissat B."/>
            <person name="Wiebenga A."/>
            <person name="vanKuyk P.A."/>
            <person name="Barry K."/>
            <person name="Lindquist E."/>
            <person name="LaButti K."/>
            <person name="Lapidus A."/>
            <person name="Lucas S."/>
            <person name="Coutinho P."/>
            <person name="Gong Y."/>
            <person name="Samejima M."/>
            <person name="Mahadevan R."/>
            <person name="Abou-Zaid M."/>
            <person name="de Vries R.P."/>
            <person name="Igarashi K."/>
            <person name="Yadav J.S."/>
            <person name="Grigoriev I.V."/>
            <person name="Master E.R."/>
        </authorList>
    </citation>
    <scope>NUCLEOTIDE SEQUENCE [LARGE SCALE GENOMIC DNA]</scope>
    <source>
        <strain evidence="8 9">HHB-10118-sp</strain>
    </source>
</reference>
<feature type="region of interest" description="Disordered" evidence="5">
    <location>
        <begin position="155"/>
        <end position="342"/>
    </location>
</feature>
<dbReference type="InterPro" id="IPR011011">
    <property type="entry name" value="Znf_FYVE_PHD"/>
</dbReference>
<feature type="region of interest" description="Disordered" evidence="5">
    <location>
        <begin position="401"/>
        <end position="493"/>
    </location>
</feature>
<keyword evidence="3" id="KW-0862">Zinc</keyword>
<evidence type="ECO:0000313" key="8">
    <source>
        <dbReference type="EMBL" id="EKM58134.1"/>
    </source>
</evidence>
<organism evidence="8 9">
    <name type="scientific">Phanerochaete carnosa (strain HHB-10118-sp)</name>
    <name type="common">White-rot fungus</name>
    <name type="synonym">Peniophora carnosa</name>
    <dbReference type="NCBI Taxonomy" id="650164"/>
    <lineage>
        <taxon>Eukaryota</taxon>
        <taxon>Fungi</taxon>
        <taxon>Dikarya</taxon>
        <taxon>Basidiomycota</taxon>
        <taxon>Agaricomycotina</taxon>
        <taxon>Agaricomycetes</taxon>
        <taxon>Polyporales</taxon>
        <taxon>Phanerochaetaceae</taxon>
        <taxon>Phanerochaete</taxon>
    </lineage>
</organism>
<proteinExistence type="predicted"/>
<evidence type="ECO:0000256" key="3">
    <source>
        <dbReference type="ARBA" id="ARBA00022833"/>
    </source>
</evidence>
<gene>
    <name evidence="8" type="ORF">PHACADRAFT_182515</name>
</gene>
<feature type="compositionally biased region" description="Basic and acidic residues" evidence="5">
    <location>
        <begin position="416"/>
        <end position="444"/>
    </location>
</feature>
<keyword evidence="9" id="KW-1185">Reference proteome</keyword>
<evidence type="ECO:0000256" key="4">
    <source>
        <dbReference type="PROSITE-ProRule" id="PRU00175"/>
    </source>
</evidence>
<dbReference type="InterPro" id="IPR013083">
    <property type="entry name" value="Znf_RING/FYVE/PHD"/>
</dbReference>
<dbReference type="SMART" id="SM00064">
    <property type="entry name" value="FYVE"/>
    <property type="match status" value="1"/>
</dbReference>
<dbReference type="Pfam" id="PF13920">
    <property type="entry name" value="zf-C3HC4_3"/>
    <property type="match status" value="1"/>
</dbReference>
<dbReference type="EMBL" id="JH930470">
    <property type="protein sequence ID" value="EKM58134.1"/>
    <property type="molecule type" value="Genomic_DNA"/>
</dbReference>
<dbReference type="PANTHER" id="PTHR14879:SF5">
    <property type="entry name" value="RING-TYPE DOMAIN-CONTAINING PROTEIN"/>
    <property type="match status" value="1"/>
</dbReference>
<dbReference type="PROSITE" id="PS50089">
    <property type="entry name" value="ZF_RING_2"/>
    <property type="match status" value="1"/>
</dbReference>
<keyword evidence="1" id="KW-0479">Metal-binding</keyword>
<feature type="compositionally biased region" description="Polar residues" evidence="5">
    <location>
        <begin position="238"/>
        <end position="249"/>
    </location>
</feature>
<dbReference type="SUPFAM" id="SSF57850">
    <property type="entry name" value="RING/U-box"/>
    <property type="match status" value="1"/>
</dbReference>
<evidence type="ECO:0000256" key="1">
    <source>
        <dbReference type="ARBA" id="ARBA00022723"/>
    </source>
</evidence>
<feature type="compositionally biased region" description="Polar residues" evidence="5">
    <location>
        <begin position="292"/>
        <end position="307"/>
    </location>
</feature>
<dbReference type="GeneID" id="18910088"/>
<dbReference type="PANTHER" id="PTHR14879">
    <property type="entry name" value="CASPASE REGULATOR, RING FINGER DOMAIN-CONTAINING"/>
    <property type="match status" value="1"/>
</dbReference>
<evidence type="ECO:0008006" key="10">
    <source>
        <dbReference type="Google" id="ProtNLM"/>
    </source>
</evidence>